<keyword evidence="4" id="KW-1185">Reference proteome</keyword>
<accession>A0AA39Y9B8</accession>
<reference evidence="3" key="1">
    <citation type="submission" date="2023-06" db="EMBL/GenBank/DDBJ databases">
        <title>Genome-scale phylogeny and comparative genomics of the fungal order Sordariales.</title>
        <authorList>
            <consortium name="Lawrence Berkeley National Laboratory"/>
            <person name="Hensen N."/>
            <person name="Bonometti L."/>
            <person name="Westerberg I."/>
            <person name="Brannstrom I.O."/>
            <person name="Guillou S."/>
            <person name="Cros-Aarteil S."/>
            <person name="Calhoun S."/>
            <person name="Haridas S."/>
            <person name="Kuo A."/>
            <person name="Mondo S."/>
            <person name="Pangilinan J."/>
            <person name="Riley R."/>
            <person name="Labutti K."/>
            <person name="Andreopoulos B."/>
            <person name="Lipzen A."/>
            <person name="Chen C."/>
            <person name="Yanf M."/>
            <person name="Daum C."/>
            <person name="Ng V."/>
            <person name="Clum A."/>
            <person name="Steindorff A."/>
            <person name="Ohm R."/>
            <person name="Martin F."/>
            <person name="Silar P."/>
            <person name="Natvig D."/>
            <person name="Lalanne C."/>
            <person name="Gautier V."/>
            <person name="Ament-Velasquez S.L."/>
            <person name="Kruys A."/>
            <person name="Hutchinson M.I."/>
            <person name="Powell A.J."/>
            <person name="Barry K."/>
            <person name="Miller A.N."/>
            <person name="Grigoriev I.V."/>
            <person name="Debuchy R."/>
            <person name="Gladieux P."/>
            <person name="Thoren M.H."/>
            <person name="Johannesson H."/>
        </authorList>
    </citation>
    <scope>NUCLEOTIDE SEQUENCE</scope>
    <source>
        <strain evidence="3">SMH2532-1</strain>
    </source>
</reference>
<sequence length="654" mass="74628">MSSRLRIFWLSGVAFFTLVDLANAQNAEVDEENVPRTVGWTAAPTRRGTITILHTCLATIIACTWTALHLNVPGPGDTTLTKFLRKAKWMFIAILFPEFLFAKAVCELQLALEVLQHLAHVMRFVPTGFTTKYADGSKVALWDVDPGPMILHRLLARSSLEHLKTRSQVDVRRTLENMIGFPKYEQANWEIRKWTIAHSYYASMGGILLGAGQAEDRSDLITYNGVLILNTEQPSVWSGHPLKNLFLTARDLQDKDKADAFVRVLVMVQILWLVVEVAVRRSTNMPTTQLEVGTLSFSVMAVAIYAANWWKPKDMGEPTILYSPYDHAFSVGGRLAPGHTLYRFTNRFLTPRREIERGQRVPTLLERVRNDTVFFKDNDSSLWGLLAAASLVFGSLHCLAWSFAFPTKAELVAWRVSSIIITVLPTVALAVNYMMNFLVTDHSARICRDSIMKDLEGVKRIQDEKSRDVWAMRDTRMVSKRRIKKGLERMDKIDASSPTPRLRQDFDERAKDFVDLLWIIWYYPDPTVDQKPPQDIIKRLRTRISNIKEPNENREFKKLWKLYEGAVWRTGGVTDDMGDYFDEVMVKRISQRLRDKDRFDASIDTLSQILSIALALVYTTARLLLLALMFSSLRSVPDGVYDAIPWTAFLPSIS</sequence>
<feature type="signal peptide" evidence="2">
    <location>
        <begin position="1"/>
        <end position="24"/>
    </location>
</feature>
<organism evidence="3 4">
    <name type="scientific">Cercophora newfieldiana</name>
    <dbReference type="NCBI Taxonomy" id="92897"/>
    <lineage>
        <taxon>Eukaryota</taxon>
        <taxon>Fungi</taxon>
        <taxon>Dikarya</taxon>
        <taxon>Ascomycota</taxon>
        <taxon>Pezizomycotina</taxon>
        <taxon>Sordariomycetes</taxon>
        <taxon>Sordariomycetidae</taxon>
        <taxon>Sordariales</taxon>
        <taxon>Lasiosphaeriaceae</taxon>
        <taxon>Cercophora</taxon>
    </lineage>
</organism>
<keyword evidence="1" id="KW-1133">Transmembrane helix</keyword>
<feature type="transmembrane region" description="Helical" evidence="1">
    <location>
        <begin position="412"/>
        <end position="435"/>
    </location>
</feature>
<keyword evidence="1" id="KW-0472">Membrane</keyword>
<evidence type="ECO:0000256" key="1">
    <source>
        <dbReference type="SAM" id="Phobius"/>
    </source>
</evidence>
<comment type="caution">
    <text evidence="3">The sequence shown here is derived from an EMBL/GenBank/DDBJ whole genome shotgun (WGS) entry which is preliminary data.</text>
</comment>
<evidence type="ECO:0000256" key="2">
    <source>
        <dbReference type="SAM" id="SignalP"/>
    </source>
</evidence>
<feature type="chain" id="PRO_5041387192" evidence="2">
    <location>
        <begin position="25"/>
        <end position="654"/>
    </location>
</feature>
<dbReference type="EMBL" id="JAULSV010000003">
    <property type="protein sequence ID" value="KAK0648418.1"/>
    <property type="molecule type" value="Genomic_DNA"/>
</dbReference>
<feature type="transmembrane region" description="Helical" evidence="1">
    <location>
        <begin position="260"/>
        <end position="279"/>
    </location>
</feature>
<evidence type="ECO:0000313" key="4">
    <source>
        <dbReference type="Proteomes" id="UP001174936"/>
    </source>
</evidence>
<dbReference type="PANTHER" id="PTHR35043:SF8">
    <property type="entry name" value="DUF4220 DOMAIN-CONTAINING PROTEIN"/>
    <property type="match status" value="1"/>
</dbReference>
<keyword evidence="1" id="KW-0812">Transmembrane</keyword>
<keyword evidence="2" id="KW-0732">Signal</keyword>
<proteinExistence type="predicted"/>
<feature type="transmembrane region" description="Helical" evidence="1">
    <location>
        <begin position="382"/>
        <end position="405"/>
    </location>
</feature>
<protein>
    <submittedName>
        <fullName evidence="3">Uncharacterized protein</fullName>
    </submittedName>
</protein>
<evidence type="ECO:0000313" key="3">
    <source>
        <dbReference type="EMBL" id="KAK0648418.1"/>
    </source>
</evidence>
<dbReference type="PANTHER" id="PTHR35043">
    <property type="entry name" value="TRANSCRIPTION FACTOR DOMAIN-CONTAINING PROTEIN"/>
    <property type="match status" value="1"/>
</dbReference>
<name>A0AA39Y9B8_9PEZI</name>
<dbReference type="AlphaFoldDB" id="A0AA39Y9B8"/>
<feature type="transmembrane region" description="Helical" evidence="1">
    <location>
        <begin position="291"/>
        <end position="310"/>
    </location>
</feature>
<gene>
    <name evidence="3" type="ORF">B0T16DRAFT_388655</name>
</gene>
<dbReference type="Proteomes" id="UP001174936">
    <property type="component" value="Unassembled WGS sequence"/>
</dbReference>